<keyword evidence="7" id="KW-0472">Membrane</keyword>
<evidence type="ECO:0000256" key="5">
    <source>
        <dbReference type="ARBA" id="ARBA00022692"/>
    </source>
</evidence>
<keyword evidence="9" id="KW-1185">Reference proteome</keyword>
<dbReference type="GO" id="GO:0016757">
    <property type="term" value="F:glycosyltransferase activity"/>
    <property type="evidence" value="ECO:0007669"/>
    <property type="project" value="UniProtKB-UniRule"/>
</dbReference>
<evidence type="ECO:0000256" key="6">
    <source>
        <dbReference type="ARBA" id="ARBA00022989"/>
    </source>
</evidence>
<sequence length="439" mass="50700">MVLLFNSQKGWPPGKSLTCKSYNEALDKKTEAADVRYQVWAVDVCSWSPYILVCPVVDKPDNFAITDTTHGSEPVTIPYRHAVNESLGVVACFSPLFFFERWQIMYLSLEIHRQFGVGRQVYYVQSMRKNIYNLLSAYQRAGVVDVEAWQGMDFSDTYKYSDNPNEELEWRNQAGAHTDCYVKYRESAEFIIISDIDDVLIPRHHKNYLDEFHMLNIQYPDASALRYYRFNTAFQTEKESSGYSVDEAINTARIAMMQREDGKSVIKTKVVETVWIHWPALTKGDYKYYDIDSAFNFMIHFRNWTASSEAKNINKTSRVYKTSLPAHNFFAADKFRLLQLRAQNFVEKHARSEFDALPTDSVYYKLIENCYNDMFYSKGRKVTTCPSPARCNFPGNLQGVKCAVAGGKVKHTFVNDNLIVHSPATTKRMEIHSDGCKYL</sequence>
<keyword evidence="5" id="KW-0812">Transmembrane</keyword>
<accession>A0A7E4VJE3</accession>
<dbReference type="Proteomes" id="UP000492821">
    <property type="component" value="Unassembled WGS sequence"/>
</dbReference>
<dbReference type="InterPro" id="IPR052012">
    <property type="entry name" value="GTase_92"/>
</dbReference>
<dbReference type="GO" id="GO:0016020">
    <property type="term" value="C:membrane"/>
    <property type="evidence" value="ECO:0007669"/>
    <property type="project" value="UniProtKB-SubCell"/>
</dbReference>
<keyword evidence="6" id="KW-1133">Transmembrane helix</keyword>
<dbReference type="PANTHER" id="PTHR21645:SF2">
    <property type="entry name" value="GLYCOSYLTRANSFERASE FAMILY 92 PROTEIN F59C6.8"/>
    <property type="match status" value="1"/>
</dbReference>
<comment type="similarity">
    <text evidence="2 8">Belongs to the glycosyltransferase 92 family.</text>
</comment>
<reference evidence="10" key="2">
    <citation type="submission" date="2020-10" db="UniProtKB">
        <authorList>
            <consortium name="WormBaseParasite"/>
        </authorList>
    </citation>
    <scope>IDENTIFICATION</scope>
</reference>
<evidence type="ECO:0000313" key="10">
    <source>
        <dbReference type="WBParaSite" id="Pan_g21229.t1"/>
    </source>
</evidence>
<dbReference type="EC" id="2.4.1.-" evidence="8"/>
<evidence type="ECO:0000256" key="2">
    <source>
        <dbReference type="ARBA" id="ARBA00007647"/>
    </source>
</evidence>
<evidence type="ECO:0000256" key="7">
    <source>
        <dbReference type="ARBA" id="ARBA00023136"/>
    </source>
</evidence>
<evidence type="ECO:0000313" key="9">
    <source>
        <dbReference type="Proteomes" id="UP000492821"/>
    </source>
</evidence>
<dbReference type="Pfam" id="PF01697">
    <property type="entry name" value="Glyco_transf_92"/>
    <property type="match status" value="1"/>
</dbReference>
<reference evidence="9" key="1">
    <citation type="journal article" date="2013" name="Genetics">
        <title>The draft genome and transcriptome of Panagrellus redivivus are shaped by the harsh demands of a free-living lifestyle.</title>
        <authorList>
            <person name="Srinivasan J."/>
            <person name="Dillman A.R."/>
            <person name="Macchietto M.G."/>
            <person name="Heikkinen L."/>
            <person name="Lakso M."/>
            <person name="Fracchia K.M."/>
            <person name="Antoshechkin I."/>
            <person name="Mortazavi A."/>
            <person name="Wong G."/>
            <person name="Sternberg P.W."/>
        </authorList>
    </citation>
    <scope>NUCLEOTIDE SEQUENCE [LARGE SCALE GENOMIC DNA]</scope>
    <source>
        <strain evidence="9">MT8872</strain>
    </source>
</reference>
<evidence type="ECO:0000256" key="3">
    <source>
        <dbReference type="ARBA" id="ARBA00022676"/>
    </source>
</evidence>
<dbReference type="WBParaSite" id="Pan_g21229.t1">
    <property type="protein sequence ID" value="Pan_g21229.t1"/>
    <property type="gene ID" value="Pan_g21229"/>
</dbReference>
<keyword evidence="4 8" id="KW-0808">Transferase</keyword>
<proteinExistence type="inferred from homology"/>
<organism evidence="9 10">
    <name type="scientific">Panagrellus redivivus</name>
    <name type="common">Microworm</name>
    <dbReference type="NCBI Taxonomy" id="6233"/>
    <lineage>
        <taxon>Eukaryota</taxon>
        <taxon>Metazoa</taxon>
        <taxon>Ecdysozoa</taxon>
        <taxon>Nematoda</taxon>
        <taxon>Chromadorea</taxon>
        <taxon>Rhabditida</taxon>
        <taxon>Tylenchina</taxon>
        <taxon>Panagrolaimomorpha</taxon>
        <taxon>Panagrolaimoidea</taxon>
        <taxon>Panagrolaimidae</taxon>
        <taxon>Panagrellus</taxon>
    </lineage>
</organism>
<dbReference type="AlphaFoldDB" id="A0A7E4VJE3"/>
<dbReference type="PANTHER" id="PTHR21645">
    <property type="entry name" value="GLYCOSYLTRANSFERASE FAMILY 92 PROTEIN"/>
    <property type="match status" value="1"/>
</dbReference>
<evidence type="ECO:0000256" key="8">
    <source>
        <dbReference type="RuleBase" id="RU366017"/>
    </source>
</evidence>
<keyword evidence="3 8" id="KW-0328">Glycosyltransferase</keyword>
<evidence type="ECO:0000256" key="1">
    <source>
        <dbReference type="ARBA" id="ARBA00004167"/>
    </source>
</evidence>
<name>A0A7E4VJE3_PANRE</name>
<evidence type="ECO:0000256" key="4">
    <source>
        <dbReference type="ARBA" id="ARBA00022679"/>
    </source>
</evidence>
<dbReference type="InterPro" id="IPR008166">
    <property type="entry name" value="Glyco_transf_92"/>
</dbReference>
<comment type="subcellular location">
    <subcellularLocation>
        <location evidence="1">Membrane</location>
        <topology evidence="1">Single-pass membrane protein</topology>
    </subcellularLocation>
</comment>
<protein>
    <recommendedName>
        <fullName evidence="8">Glycosyltransferase family 92 protein</fullName>
        <ecNumber evidence="8">2.4.1.-</ecNumber>
    </recommendedName>
</protein>